<keyword evidence="2" id="KW-1185">Reference proteome</keyword>
<protein>
    <submittedName>
        <fullName evidence="1">Uncharacterized protein</fullName>
    </submittedName>
</protein>
<proteinExistence type="predicted"/>
<gene>
    <name evidence="1" type="ORF">GCM10023196_010850</name>
</gene>
<dbReference type="EMBL" id="BAABHK010000001">
    <property type="protein sequence ID" value="GAA4621661.1"/>
    <property type="molecule type" value="Genomic_DNA"/>
</dbReference>
<evidence type="ECO:0000313" key="1">
    <source>
        <dbReference type="EMBL" id="GAA4621661.1"/>
    </source>
</evidence>
<evidence type="ECO:0000313" key="2">
    <source>
        <dbReference type="Proteomes" id="UP001501442"/>
    </source>
</evidence>
<accession>A0ABP8U4L8</accession>
<sequence length="51" mass="5735">MGVMEDIQARVTNLERRMDEHDTVHVLVAGQVELRQMVAKLLAQSEADGRS</sequence>
<organism evidence="1 2">
    <name type="scientific">Actinoallomurus vinaceus</name>
    <dbReference type="NCBI Taxonomy" id="1080074"/>
    <lineage>
        <taxon>Bacteria</taxon>
        <taxon>Bacillati</taxon>
        <taxon>Actinomycetota</taxon>
        <taxon>Actinomycetes</taxon>
        <taxon>Streptosporangiales</taxon>
        <taxon>Thermomonosporaceae</taxon>
        <taxon>Actinoallomurus</taxon>
    </lineage>
</organism>
<dbReference type="Proteomes" id="UP001501442">
    <property type="component" value="Unassembled WGS sequence"/>
</dbReference>
<dbReference type="RefSeq" id="WP_345429481.1">
    <property type="nucleotide sequence ID" value="NZ_BAABHK010000001.1"/>
</dbReference>
<name>A0ABP8U4L8_9ACTN</name>
<comment type="caution">
    <text evidence="1">The sequence shown here is derived from an EMBL/GenBank/DDBJ whole genome shotgun (WGS) entry which is preliminary data.</text>
</comment>
<reference evidence="2" key="1">
    <citation type="journal article" date="2019" name="Int. J. Syst. Evol. Microbiol.">
        <title>The Global Catalogue of Microorganisms (GCM) 10K type strain sequencing project: providing services to taxonomists for standard genome sequencing and annotation.</title>
        <authorList>
            <consortium name="The Broad Institute Genomics Platform"/>
            <consortium name="The Broad Institute Genome Sequencing Center for Infectious Disease"/>
            <person name="Wu L."/>
            <person name="Ma J."/>
        </authorList>
    </citation>
    <scope>NUCLEOTIDE SEQUENCE [LARGE SCALE GENOMIC DNA]</scope>
    <source>
        <strain evidence="2">JCM 17939</strain>
    </source>
</reference>